<gene>
    <name evidence="1" type="ORF">F511_34556</name>
</gene>
<sequence length="271" mass="30108">MFSNKLFNSCSLSCCLFFVTTLRATAVSFLRLVVAPLQFTSHLVFLLIAVTGCPDVDLEVLATAGCPVVGREMLATGFPNDWLDQTMSYQLIQTTSFAMHPRLVDYITVALVWMHCSCLLVSLERSTCWFLAQNHLLNLTKAKRCRINLSKRRRFAIANSNAPAKLSSSADCDDITADVIIADSRSCASSQLLIVMTSFLLLIASSRKCADVITADSRFLFASIQQLIVLLLNTVHLLFSACSWFLSFQLVHYAPAGSTWPPPYYEQLTQL</sequence>
<dbReference type="EMBL" id="KV018478">
    <property type="protein sequence ID" value="KZV16991.1"/>
    <property type="molecule type" value="Genomic_DNA"/>
</dbReference>
<evidence type="ECO:0000313" key="2">
    <source>
        <dbReference type="Proteomes" id="UP000250235"/>
    </source>
</evidence>
<evidence type="ECO:0000313" key="1">
    <source>
        <dbReference type="EMBL" id="KZV16991.1"/>
    </source>
</evidence>
<accession>A0A2Z7A6V1</accession>
<dbReference type="Proteomes" id="UP000250235">
    <property type="component" value="Unassembled WGS sequence"/>
</dbReference>
<reference evidence="1 2" key="1">
    <citation type="journal article" date="2015" name="Proc. Natl. Acad. Sci. U.S.A.">
        <title>The resurrection genome of Boea hygrometrica: A blueprint for survival of dehydration.</title>
        <authorList>
            <person name="Xiao L."/>
            <person name="Yang G."/>
            <person name="Zhang L."/>
            <person name="Yang X."/>
            <person name="Zhao S."/>
            <person name="Ji Z."/>
            <person name="Zhou Q."/>
            <person name="Hu M."/>
            <person name="Wang Y."/>
            <person name="Chen M."/>
            <person name="Xu Y."/>
            <person name="Jin H."/>
            <person name="Xiao X."/>
            <person name="Hu G."/>
            <person name="Bao F."/>
            <person name="Hu Y."/>
            <person name="Wan P."/>
            <person name="Li L."/>
            <person name="Deng X."/>
            <person name="Kuang T."/>
            <person name="Xiang C."/>
            <person name="Zhu J.K."/>
            <person name="Oliver M.J."/>
            <person name="He Y."/>
        </authorList>
    </citation>
    <scope>NUCLEOTIDE SEQUENCE [LARGE SCALE GENOMIC DNA]</scope>
    <source>
        <strain evidence="2">cv. XS01</strain>
    </source>
</reference>
<proteinExistence type="predicted"/>
<protein>
    <submittedName>
        <fullName evidence="1">Uncharacterized protein</fullName>
    </submittedName>
</protein>
<dbReference type="AlphaFoldDB" id="A0A2Z7A6V1"/>
<keyword evidence="2" id="KW-1185">Reference proteome</keyword>
<organism evidence="1 2">
    <name type="scientific">Dorcoceras hygrometricum</name>
    <dbReference type="NCBI Taxonomy" id="472368"/>
    <lineage>
        <taxon>Eukaryota</taxon>
        <taxon>Viridiplantae</taxon>
        <taxon>Streptophyta</taxon>
        <taxon>Embryophyta</taxon>
        <taxon>Tracheophyta</taxon>
        <taxon>Spermatophyta</taxon>
        <taxon>Magnoliopsida</taxon>
        <taxon>eudicotyledons</taxon>
        <taxon>Gunneridae</taxon>
        <taxon>Pentapetalae</taxon>
        <taxon>asterids</taxon>
        <taxon>lamiids</taxon>
        <taxon>Lamiales</taxon>
        <taxon>Gesneriaceae</taxon>
        <taxon>Didymocarpoideae</taxon>
        <taxon>Trichosporeae</taxon>
        <taxon>Loxocarpinae</taxon>
        <taxon>Dorcoceras</taxon>
    </lineage>
</organism>
<name>A0A2Z7A6V1_9LAMI</name>